<organism evidence="1 2">
    <name type="scientific">Leucosporidium creatinivorum</name>
    <dbReference type="NCBI Taxonomy" id="106004"/>
    <lineage>
        <taxon>Eukaryota</taxon>
        <taxon>Fungi</taxon>
        <taxon>Dikarya</taxon>
        <taxon>Basidiomycota</taxon>
        <taxon>Pucciniomycotina</taxon>
        <taxon>Microbotryomycetes</taxon>
        <taxon>Leucosporidiales</taxon>
        <taxon>Leucosporidium</taxon>
    </lineage>
</organism>
<sequence length="285" mass="32089">MSAPPRLHFGPAELARLAQLKQTTAPADFEPVAAHWRGHALAMYLKPLTNPQREGRTPRRTNEEMDELRAEFTRANNDREVFAELFLGPHPFFTRPATTADADASRLLVESVCGQVLAQGQAQCSSIVRKGHENFVNRYHTFCQSPDFATSQYGGGRPFIKMMADSNVAWLLHRYVEFIAIRMAKACRMNPGSSSPVVWLGYQEWTSLTFYDQARVVLAAKEYEEYVRKVAHARQMGLGASSVDVPWHLQHTSLASLGHQHAPSLTLRQARRSGVSQSALQRRWT</sequence>
<proteinExistence type="predicted"/>
<dbReference type="AlphaFoldDB" id="A0A1Y2FGI2"/>
<dbReference type="Proteomes" id="UP000193467">
    <property type="component" value="Unassembled WGS sequence"/>
</dbReference>
<dbReference type="InParanoid" id="A0A1Y2FGI2"/>
<accession>A0A1Y2FGI2</accession>
<dbReference type="EMBL" id="MCGR01000021">
    <property type="protein sequence ID" value="ORY82396.1"/>
    <property type="molecule type" value="Genomic_DNA"/>
</dbReference>
<gene>
    <name evidence="1" type="ORF">BCR35DRAFT_331460</name>
</gene>
<name>A0A1Y2FGI2_9BASI</name>
<keyword evidence="2" id="KW-1185">Reference proteome</keyword>
<comment type="caution">
    <text evidence="1">The sequence shown here is derived from an EMBL/GenBank/DDBJ whole genome shotgun (WGS) entry which is preliminary data.</text>
</comment>
<reference evidence="1 2" key="1">
    <citation type="submission" date="2016-07" db="EMBL/GenBank/DDBJ databases">
        <title>Pervasive Adenine N6-methylation of Active Genes in Fungi.</title>
        <authorList>
            <consortium name="DOE Joint Genome Institute"/>
            <person name="Mondo S.J."/>
            <person name="Dannebaum R.O."/>
            <person name="Kuo R.C."/>
            <person name="Labutti K."/>
            <person name="Haridas S."/>
            <person name="Kuo A."/>
            <person name="Salamov A."/>
            <person name="Ahrendt S.R."/>
            <person name="Lipzen A."/>
            <person name="Sullivan W."/>
            <person name="Andreopoulos W.B."/>
            <person name="Clum A."/>
            <person name="Lindquist E."/>
            <person name="Daum C."/>
            <person name="Ramamoorthy G.K."/>
            <person name="Gryganskyi A."/>
            <person name="Culley D."/>
            <person name="Magnuson J.K."/>
            <person name="James T.Y."/>
            <person name="O'Malley M.A."/>
            <person name="Stajich J.E."/>
            <person name="Spatafora J.W."/>
            <person name="Visel A."/>
            <person name="Grigoriev I.V."/>
        </authorList>
    </citation>
    <scope>NUCLEOTIDE SEQUENCE [LARGE SCALE GENOMIC DNA]</scope>
    <source>
        <strain evidence="1 2">62-1032</strain>
    </source>
</reference>
<evidence type="ECO:0000313" key="2">
    <source>
        <dbReference type="Proteomes" id="UP000193467"/>
    </source>
</evidence>
<evidence type="ECO:0000313" key="1">
    <source>
        <dbReference type="EMBL" id="ORY82396.1"/>
    </source>
</evidence>
<protein>
    <submittedName>
        <fullName evidence="1">Uncharacterized protein</fullName>
    </submittedName>
</protein>